<dbReference type="InterPro" id="IPR008984">
    <property type="entry name" value="SMAD_FHA_dom_sf"/>
</dbReference>
<dbReference type="RefSeq" id="XP_033170124.1">
    <property type="nucleotide sequence ID" value="XM_033314233.1"/>
</dbReference>
<feature type="domain" description="FHA" evidence="1">
    <location>
        <begin position="20"/>
        <end position="72"/>
    </location>
</feature>
<dbReference type="PROSITE" id="PS50006">
    <property type="entry name" value="FHA_DOMAIN"/>
    <property type="match status" value="1"/>
</dbReference>
<evidence type="ECO:0000313" key="3">
    <source>
        <dbReference type="RefSeq" id="XP_033170124.1"/>
    </source>
</evidence>
<dbReference type="GeneID" id="117147366"/>
<organism evidence="2 3">
    <name type="scientific">Drosophila mauritiana</name>
    <name type="common">Fruit fly</name>
    <dbReference type="NCBI Taxonomy" id="7226"/>
    <lineage>
        <taxon>Eukaryota</taxon>
        <taxon>Metazoa</taxon>
        <taxon>Ecdysozoa</taxon>
        <taxon>Arthropoda</taxon>
        <taxon>Hexapoda</taxon>
        <taxon>Insecta</taxon>
        <taxon>Pterygota</taxon>
        <taxon>Neoptera</taxon>
        <taxon>Endopterygota</taxon>
        <taxon>Diptera</taxon>
        <taxon>Brachycera</taxon>
        <taxon>Muscomorpha</taxon>
        <taxon>Ephydroidea</taxon>
        <taxon>Drosophilidae</taxon>
        <taxon>Drosophila</taxon>
        <taxon>Sophophora</taxon>
    </lineage>
</organism>
<reference evidence="3" key="1">
    <citation type="submission" date="2025-08" db="UniProtKB">
        <authorList>
            <consortium name="RefSeq"/>
        </authorList>
    </citation>
    <scope>IDENTIFICATION</scope>
    <source>
        <strain evidence="3">Mau12</strain>
        <tissue evidence="3">Whole Body</tissue>
    </source>
</reference>
<dbReference type="CDD" id="cd00060">
    <property type="entry name" value="FHA"/>
    <property type="match status" value="1"/>
</dbReference>
<dbReference type="SUPFAM" id="SSF49879">
    <property type="entry name" value="SMAD/FHA domain"/>
    <property type="match status" value="1"/>
</dbReference>
<sequence length="108" mass="11996">MASISFEGRPTQVLHTYQVWRIGSDENDKSLDYYSPDKSLHKLHASLTRGEKALFLENESRTGCVAVNGIRIGGPMIITYRDAIDGIVKLKFGNIEGYLRVSGSITGY</sequence>
<dbReference type="Gene3D" id="2.60.200.20">
    <property type="match status" value="1"/>
</dbReference>
<accession>A0A6P8L287</accession>
<dbReference type="InterPro" id="IPR000253">
    <property type="entry name" value="FHA_dom"/>
</dbReference>
<dbReference type="AlphaFoldDB" id="A0A6P8L287"/>
<gene>
    <name evidence="3" type="primary">LOC117147366</name>
</gene>
<dbReference type="Pfam" id="PF18221">
    <property type="entry name" value="MU2_FHA"/>
    <property type="match status" value="1"/>
</dbReference>
<proteinExistence type="predicted"/>
<evidence type="ECO:0000313" key="2">
    <source>
        <dbReference type="Proteomes" id="UP000515162"/>
    </source>
</evidence>
<evidence type="ECO:0000259" key="1">
    <source>
        <dbReference type="PROSITE" id="PS50006"/>
    </source>
</evidence>
<dbReference type="Proteomes" id="UP000515162">
    <property type="component" value="Chromosome X"/>
</dbReference>
<dbReference type="InterPro" id="IPR040513">
    <property type="entry name" value="MU2_FHA"/>
</dbReference>
<name>A0A6P8L287_DROMA</name>
<keyword evidence="2" id="KW-1185">Reference proteome</keyword>
<protein>
    <submittedName>
        <fullName evidence="3">Uncharacterized protein LOC117147366</fullName>
    </submittedName>
</protein>